<evidence type="ECO:0000313" key="1">
    <source>
        <dbReference type="EMBL" id="NME27144.1"/>
    </source>
</evidence>
<protein>
    <submittedName>
        <fullName evidence="1">Uncharacterized protein</fullName>
    </submittedName>
</protein>
<dbReference type="AlphaFoldDB" id="A0A848BSK2"/>
<gene>
    <name evidence="1" type="ORF">HF872_00680</name>
</gene>
<reference evidence="1 2" key="1">
    <citation type="submission" date="2020-04" db="EMBL/GenBank/DDBJ databases">
        <authorList>
            <person name="Hitch T.C.A."/>
            <person name="Wylensek D."/>
            <person name="Clavel T."/>
        </authorList>
    </citation>
    <scope>NUCLEOTIDE SEQUENCE [LARGE SCALE GENOMIC DNA]</scope>
    <source>
        <strain evidence="1 2">Oil-RF-744-FAT-WT-6-1</strain>
    </source>
</reference>
<organism evidence="1 2">
    <name type="scientific">Megasphaera hexanoica</name>
    <dbReference type="NCBI Taxonomy" id="1675036"/>
    <lineage>
        <taxon>Bacteria</taxon>
        <taxon>Bacillati</taxon>
        <taxon>Bacillota</taxon>
        <taxon>Negativicutes</taxon>
        <taxon>Veillonellales</taxon>
        <taxon>Veillonellaceae</taxon>
        <taxon>Megasphaera</taxon>
    </lineage>
</organism>
<proteinExistence type="predicted"/>
<sequence>MDTSDLTENDFKQIFFQQPVSGTFRILAVSCSGLNYLQALKRTFADSQLDLPCRQKAAHDWLTLEPRLYRYTCQNTPLSIYDAGYKEEMKAYIRLRTIWLDAADCTFMRHRHVMLMDLLRLCHNDICQCLPTRDIMANELEKQLFHEYLLYDMGLENTRFVGREAVSNGYHECDFTLEIEDIMKEPHQAIPRTRFRYLKRSLSESRMARCCAQWLYEHRQNLRRNHWIVDETAIEKSYDSGDNPEITDAILHELEQVYCNI</sequence>
<dbReference type="RefSeq" id="WP_170087019.1">
    <property type="nucleotide sequence ID" value="NZ_JABAFG010000001.1"/>
</dbReference>
<accession>A0A848BSK2</accession>
<evidence type="ECO:0000313" key="2">
    <source>
        <dbReference type="Proteomes" id="UP000591071"/>
    </source>
</evidence>
<dbReference type="Proteomes" id="UP000591071">
    <property type="component" value="Unassembled WGS sequence"/>
</dbReference>
<name>A0A848BSK2_9FIRM</name>
<comment type="caution">
    <text evidence="1">The sequence shown here is derived from an EMBL/GenBank/DDBJ whole genome shotgun (WGS) entry which is preliminary data.</text>
</comment>
<dbReference type="EMBL" id="JABAFG010000001">
    <property type="protein sequence ID" value="NME27144.1"/>
    <property type="molecule type" value="Genomic_DNA"/>
</dbReference>